<dbReference type="SUPFAM" id="SSF54106">
    <property type="entry name" value="LysM domain"/>
    <property type="match status" value="1"/>
</dbReference>
<dbReference type="Proteomes" id="UP001642406">
    <property type="component" value="Unassembled WGS sequence"/>
</dbReference>
<keyword evidence="2" id="KW-0732">Signal</keyword>
<dbReference type="PROSITE" id="PS51782">
    <property type="entry name" value="LYSM"/>
    <property type="match status" value="1"/>
</dbReference>
<accession>A0ABP0BJA4</accession>
<name>A0ABP0BJA4_9PEZI</name>
<keyword evidence="5" id="KW-1185">Reference proteome</keyword>
<dbReference type="CDD" id="cd00118">
    <property type="entry name" value="LysM"/>
    <property type="match status" value="2"/>
</dbReference>
<feature type="compositionally biased region" description="Low complexity" evidence="1">
    <location>
        <begin position="143"/>
        <end position="155"/>
    </location>
</feature>
<dbReference type="SMART" id="SM00257">
    <property type="entry name" value="LysM"/>
    <property type="match status" value="2"/>
</dbReference>
<feature type="chain" id="PRO_5046766287" description="LysM domain-containing protein" evidence="2">
    <location>
        <begin position="16"/>
        <end position="238"/>
    </location>
</feature>
<dbReference type="Pfam" id="PF01476">
    <property type="entry name" value="LysM"/>
    <property type="match status" value="2"/>
</dbReference>
<feature type="domain" description="LysM" evidence="3">
    <location>
        <begin position="29"/>
        <end position="74"/>
    </location>
</feature>
<dbReference type="Gene3D" id="3.10.350.10">
    <property type="entry name" value="LysM domain"/>
    <property type="match status" value="2"/>
</dbReference>
<sequence>MKLALVISAVYGLAAVQLTMPPPGLTYSGTYTVQANDTMASIAASVHRNICALARANRMADIELMPRVGSTILVPDGNATSPNDTSCLLLDKKDEKQNTLPCIYGGPHVYTVVAGDTLARVARKLNLDVAALASSTGPPPSPSSSSQPPVDVDTPLSLGRGLKIPQCSPSTCQVQPFRFMYGTYVDLALAYNTTVGQIVAFNPTYSFSAATDENKAPVITLPSNCGPTGSGADIVVIS</sequence>
<organism evidence="4 5">
    <name type="scientific">Sporothrix bragantina</name>
    <dbReference type="NCBI Taxonomy" id="671064"/>
    <lineage>
        <taxon>Eukaryota</taxon>
        <taxon>Fungi</taxon>
        <taxon>Dikarya</taxon>
        <taxon>Ascomycota</taxon>
        <taxon>Pezizomycotina</taxon>
        <taxon>Sordariomycetes</taxon>
        <taxon>Sordariomycetidae</taxon>
        <taxon>Ophiostomatales</taxon>
        <taxon>Ophiostomataceae</taxon>
        <taxon>Sporothrix</taxon>
    </lineage>
</organism>
<proteinExistence type="predicted"/>
<evidence type="ECO:0000256" key="1">
    <source>
        <dbReference type="SAM" id="MobiDB-lite"/>
    </source>
</evidence>
<feature type="region of interest" description="Disordered" evidence="1">
    <location>
        <begin position="132"/>
        <end position="155"/>
    </location>
</feature>
<evidence type="ECO:0000259" key="3">
    <source>
        <dbReference type="PROSITE" id="PS51782"/>
    </source>
</evidence>
<evidence type="ECO:0000256" key="2">
    <source>
        <dbReference type="SAM" id="SignalP"/>
    </source>
</evidence>
<evidence type="ECO:0000313" key="5">
    <source>
        <dbReference type="Proteomes" id="UP001642406"/>
    </source>
</evidence>
<dbReference type="InterPro" id="IPR018392">
    <property type="entry name" value="LysM"/>
</dbReference>
<dbReference type="EMBL" id="CAWUHC010000026">
    <property type="protein sequence ID" value="CAK7219170.1"/>
    <property type="molecule type" value="Genomic_DNA"/>
</dbReference>
<gene>
    <name evidence="4" type="ORF">SBRCBS47491_003755</name>
</gene>
<feature type="signal peptide" evidence="2">
    <location>
        <begin position="1"/>
        <end position="15"/>
    </location>
</feature>
<comment type="caution">
    <text evidence="4">The sequence shown here is derived from an EMBL/GenBank/DDBJ whole genome shotgun (WGS) entry which is preliminary data.</text>
</comment>
<reference evidence="4 5" key="1">
    <citation type="submission" date="2024-01" db="EMBL/GenBank/DDBJ databases">
        <authorList>
            <person name="Allen C."/>
            <person name="Tagirdzhanova G."/>
        </authorList>
    </citation>
    <scope>NUCLEOTIDE SEQUENCE [LARGE SCALE GENOMIC DNA]</scope>
</reference>
<dbReference type="InterPro" id="IPR036779">
    <property type="entry name" value="LysM_dom_sf"/>
</dbReference>
<evidence type="ECO:0000313" key="4">
    <source>
        <dbReference type="EMBL" id="CAK7219170.1"/>
    </source>
</evidence>
<protein>
    <recommendedName>
        <fullName evidence="3">LysM domain-containing protein</fullName>
    </recommendedName>
</protein>